<name>A0A8J4XXG2_CHIOP</name>
<evidence type="ECO:0000313" key="1">
    <source>
        <dbReference type="EMBL" id="KAG0710960.1"/>
    </source>
</evidence>
<comment type="caution">
    <text evidence="1">The sequence shown here is derived from an EMBL/GenBank/DDBJ whole genome shotgun (WGS) entry which is preliminary data.</text>
</comment>
<accession>A0A8J4XXG2</accession>
<dbReference type="EMBL" id="JACEEZ010023700">
    <property type="protein sequence ID" value="KAG0710960.1"/>
    <property type="molecule type" value="Genomic_DNA"/>
</dbReference>
<organism evidence="1 2">
    <name type="scientific">Chionoecetes opilio</name>
    <name type="common">Atlantic snow crab</name>
    <name type="synonym">Cancer opilio</name>
    <dbReference type="NCBI Taxonomy" id="41210"/>
    <lineage>
        <taxon>Eukaryota</taxon>
        <taxon>Metazoa</taxon>
        <taxon>Ecdysozoa</taxon>
        <taxon>Arthropoda</taxon>
        <taxon>Crustacea</taxon>
        <taxon>Multicrustacea</taxon>
        <taxon>Malacostraca</taxon>
        <taxon>Eumalacostraca</taxon>
        <taxon>Eucarida</taxon>
        <taxon>Decapoda</taxon>
        <taxon>Pleocyemata</taxon>
        <taxon>Brachyura</taxon>
        <taxon>Eubrachyura</taxon>
        <taxon>Majoidea</taxon>
        <taxon>Majidae</taxon>
        <taxon>Chionoecetes</taxon>
    </lineage>
</organism>
<protein>
    <submittedName>
        <fullName evidence="1">Uncharacterized protein</fullName>
    </submittedName>
</protein>
<gene>
    <name evidence="1" type="ORF">GWK47_021701</name>
</gene>
<sequence length="105" mass="11544">MDKTKTRMLSHELGRSWEVSPELFGEATGNHLPHVPAIYPPTEVNKLRYEAVLCETWGGGVQVKSPPCEGCLFLHALRVKLPGCDLEEKSASQPICCEPNRLSAG</sequence>
<reference evidence="1" key="1">
    <citation type="submission" date="2020-07" db="EMBL/GenBank/DDBJ databases">
        <title>The High-quality genome of the commercially important snow crab, Chionoecetes opilio.</title>
        <authorList>
            <person name="Jeong J.-H."/>
            <person name="Ryu S."/>
        </authorList>
    </citation>
    <scope>NUCLEOTIDE SEQUENCE</scope>
    <source>
        <strain evidence="1">MADBK_172401_WGS</strain>
        <tissue evidence="1">Digestive gland</tissue>
    </source>
</reference>
<proteinExistence type="predicted"/>
<dbReference type="Proteomes" id="UP000770661">
    <property type="component" value="Unassembled WGS sequence"/>
</dbReference>
<keyword evidence="2" id="KW-1185">Reference proteome</keyword>
<dbReference type="AlphaFoldDB" id="A0A8J4XXG2"/>
<evidence type="ECO:0000313" key="2">
    <source>
        <dbReference type="Proteomes" id="UP000770661"/>
    </source>
</evidence>